<proteinExistence type="inferred from homology"/>
<evidence type="ECO:0000256" key="2">
    <source>
        <dbReference type="ARBA" id="ARBA00009064"/>
    </source>
</evidence>
<accession>A0A158QGN4</accession>
<dbReference type="PANTHER" id="PTHR13900">
    <property type="entry name" value="TRANSCRIPTION INITIATION FACTOR TFIID"/>
    <property type="match status" value="1"/>
</dbReference>
<dbReference type="InterPro" id="IPR001487">
    <property type="entry name" value="Bromodomain"/>
</dbReference>
<feature type="region of interest" description="Disordered" evidence="8">
    <location>
        <begin position="806"/>
        <end position="828"/>
    </location>
</feature>
<dbReference type="InterPro" id="IPR041670">
    <property type="entry name" value="Znf-CCHC_6"/>
</dbReference>
<dbReference type="SUPFAM" id="SSF47370">
    <property type="entry name" value="Bromodomain"/>
    <property type="match status" value="2"/>
</dbReference>
<dbReference type="STRING" id="102285.A0A158QGN4"/>
<keyword evidence="5" id="KW-0804">Transcription</keyword>
<feature type="region of interest" description="Disordered" evidence="8">
    <location>
        <begin position="2258"/>
        <end position="2317"/>
    </location>
</feature>
<dbReference type="GO" id="GO:0051123">
    <property type="term" value="P:RNA polymerase II preinitiation complex assembly"/>
    <property type="evidence" value="ECO:0007669"/>
    <property type="project" value="TreeGrafter"/>
</dbReference>
<evidence type="ECO:0000313" key="12">
    <source>
        <dbReference type="WBParaSite" id="HNAJ_0000038501-mRNA-1"/>
    </source>
</evidence>
<dbReference type="PANTHER" id="PTHR13900:SF0">
    <property type="entry name" value="TRANSCRIPTION INITIATION FACTOR TFIID SUBUNIT 1"/>
    <property type="match status" value="1"/>
</dbReference>
<feature type="region of interest" description="Disordered" evidence="8">
    <location>
        <begin position="1384"/>
        <end position="1429"/>
    </location>
</feature>
<sequence length="2317" mass="257831">MEDTDISGPCYKPCLFLFGNVDKYGKLEDEYARDDDLASINNIDSANVDEVEATVISLVADDSSNSSPVLIETSEICSDSFQSIEPVDYYNESELISFHEVENSVEVRNDDDDHYDSDEVLLKSTGTSAQSVQSKVLISSGTKLSSAPVSPAYVKVLFTAPPRSQSEPSSPIRPRPNTPSPKLHHVAENQSASDNSALIMPPPLHPAPRYLLQRNHSVNSELNGDVDLMTQRRCLNTPLGNLLPPEYANEDITKLYPHYSTSTTPMWGRIMNLPFPPKKFDHLKREPELYLDNGPSDSPAIMYASTEETTSEGPHLIYNNLLDLGEIPTKKEQYEEADKHDDMRILQISADPDENCLAGSNRSWWHVAFSKRLGEIEKANDGPTNDPSANAELGEKKIPKKSIGGIESTNRDTPTETSAVLDDTKSNGLECKGKPKVLSFREGIAKFWYDLYNVPRDADVEKWDGWLKNDHPLESSEDEKQLPSFGELKAALPEFPYKIEFPDVSLKSIKEVAEKAYDDEIFHTYELTRWEKEIIYDTQKYAKKQHASLIRNAADAGWVPSIECRTMASFMDTYQGICRGVLSSKVISGQQSATASAVSTAHHTTASGITGGVLQNAEGGVSQAPSTLRPSTTMSTSNSPSTSNILYSIFPANVYPSLRDGSWGNAIIYDPQLACEAIMKPHLLTLNKNDEDCLLDAVQNDDEIEAAMAQSTAKKNKPQHGQQDGSHVNKASFHVTFGYASTRGTLTGALAKAEKGAEKVKRILGKASYLLKKATKMLLSKTGKQIQTEYVYIPIKVGLLAEGEWNENKSDSGTEDANGTGEGGEDAANNDLASAAAAASGLPPKDPFNISNDEFYAVRSGGLSGSLARCGPLQHSNPAVELWPPFFPPQSSAQMLRQFHRVPMKVYTKGASSQYNVPIAVNNLTKLIQRKAKDREDEKLAAGGGDIFFMRNPQDLSGCDGDIVLFEYSEEFPPFLNQVGMATRLVNYYRPLVPKDPSLSPDPAGNSTPPDLPYGSLVNVGSTDSPFLGVIRPGGCLQSMENNMFRAPVFQHKTLPTDFLLIRNKNGLYIRKLPIAFTVGQVLPLMEVPGPNSKRANNFVRDFLTVYILRLFLKSKETPKRIKMEEIRSAFPYHSESTVRKRLKTCAEFKRTGIDASWWVLRPEYRMPSEEELRYLVSPEDYCAYASMQAAELRLKDAGYGEKSLFVLEENQEENEEGQPKMEDEVRAAPWNTTRAFLAAQRGGCFLELHGPADPTGCGEAFSYSKTSAKPGALFRLAGGEARGLLKHKNVTGTDADLRKLRLREAREMLRGFGISESELATFKRWEIIDMVRFTSTERAKQGEEEDTAKFARGNRLSMAEQIRCYREECQRIFDLQNRVLSNPELISTDEEDEEKSSDDEDEDGKHSKTTIGGIRISNLPSTQQSAKNVQSLLSNKITSAQLHQKQEEAEKEDLKRSVELGKIMMRNKRKPTPQPAASTSMADGPVEIPKPVKYKYGSESAGIVLDLPIPNPSLQKTVRITRVFRKGTPEESTQTETLPWSTQLEIYFKIIQSSNADQIQAFIGSDEEFKEQKRKEKRRLQDQMRRQRRQQQFLVSRGISGQGPLRDASGRLIPINRLPVVTGGGVVQIPVSSSRRKNKGGNYKMRCGACGQTGHMRTNKECPMYGRTDATAPSIQGSGRSGSRRSGVDVLAAQDHKSRAAAQQIGGLPKYAPSISNDFREASSNAPAPRSIGHSRLSGDSDDGYDDDPFSRRDMDYPLEDSRVHDDIHNQPHDGFEGPVGKFKISRRVLEQVEPSTPRSHRGGRVSTTEKGGASGGAARRRSAIPSAADDDYPTTAIKHRGNRRRIDPIVSINHIFEEIYKGLISIQGSKMFMHPVSRKDFPNYYNVIEHPMDLSQIRMKINNNVYQTRQEFMKDVNLIRENSEKFNGQHSSFTEIASKMLSFLLESFAQKENKLMRLEKLANPLMDSDSRVRLGFLLQQVVDIMQNFPNSRAFHLPVDKRRYTDYYVKIANPMDLDTLRQRCKSNRYKNRDEFMKDAELILSNCIQYNGPASNLTSIATNMLAAARNKLEEQCELLDVVEKDILDHLEDLEGEKAGGGGDAGDPGPSTSRGAWKRSKLEHSDFSLPGDELTAPEKRPKMAQDDLDEKSYTASPLTNYTHDEYFEEHRSEASHRQPLSPHGPSTFADEDSRLSSADHTSLGLAPEDCQVADALRLSSDSDDDDGDEYDQEGGELMSMDDTFIAAAEISNQHHQYMSDLDDDCANDGYQSHSMNGSHSQMSIDHTASGGEEEDVSNQSHQRVEFFIGSDEEYSSSR</sequence>
<feature type="region of interest" description="Disordered" evidence="8">
    <location>
        <begin position="2167"/>
        <end position="2243"/>
    </location>
</feature>
<feature type="region of interest" description="Disordered" evidence="8">
    <location>
        <begin position="160"/>
        <end position="185"/>
    </location>
</feature>
<dbReference type="Proteomes" id="UP000278807">
    <property type="component" value="Unassembled WGS sequence"/>
</dbReference>
<dbReference type="PRINTS" id="PR00503">
    <property type="entry name" value="BROMODOMAIN"/>
</dbReference>
<feature type="compositionally biased region" description="Acidic residues" evidence="8">
    <location>
        <begin position="1388"/>
        <end position="1403"/>
    </location>
</feature>
<dbReference type="GO" id="GO:0017025">
    <property type="term" value="F:TBP-class protein binding"/>
    <property type="evidence" value="ECO:0007669"/>
    <property type="project" value="InterPro"/>
</dbReference>
<evidence type="ECO:0000256" key="5">
    <source>
        <dbReference type="ARBA" id="ARBA00023163"/>
    </source>
</evidence>
<feature type="compositionally biased region" description="Polar residues" evidence="8">
    <location>
        <begin position="1715"/>
        <end position="1727"/>
    </location>
</feature>
<dbReference type="PROSITE" id="PS00633">
    <property type="entry name" value="BROMODOMAIN_1"/>
    <property type="match status" value="2"/>
</dbReference>
<feature type="region of interest" description="Disordered" evidence="8">
    <location>
        <begin position="1792"/>
        <end position="1838"/>
    </location>
</feature>
<gene>
    <name evidence="10" type="ORF">HNAJ_LOCUS386</name>
</gene>
<evidence type="ECO:0000256" key="4">
    <source>
        <dbReference type="ARBA" id="ARBA00023117"/>
    </source>
</evidence>
<keyword evidence="11" id="KW-1185">Reference proteome</keyword>
<feature type="domain" description="Bromo" evidence="9">
    <location>
        <begin position="1988"/>
        <end position="2058"/>
    </location>
</feature>
<dbReference type="Gene3D" id="1.20.920.10">
    <property type="entry name" value="Bromodomain-like"/>
    <property type="match status" value="2"/>
</dbReference>
<dbReference type="Pfam" id="PF15288">
    <property type="entry name" value="zf-CCHC_6"/>
    <property type="match status" value="1"/>
</dbReference>
<evidence type="ECO:0000256" key="7">
    <source>
        <dbReference type="PROSITE-ProRule" id="PRU00035"/>
    </source>
</evidence>
<evidence type="ECO:0000256" key="3">
    <source>
        <dbReference type="ARBA" id="ARBA00023015"/>
    </source>
</evidence>
<dbReference type="Pfam" id="PF12157">
    <property type="entry name" value="DUF3591"/>
    <property type="match status" value="1"/>
</dbReference>
<comment type="subcellular location">
    <subcellularLocation>
        <location evidence="1">Nucleus</location>
    </subcellularLocation>
</comment>
<feature type="domain" description="Bromo" evidence="9">
    <location>
        <begin position="1866"/>
        <end position="1936"/>
    </location>
</feature>
<feature type="region of interest" description="Disordered" evidence="8">
    <location>
        <begin position="1667"/>
        <end position="1758"/>
    </location>
</feature>
<dbReference type="OrthoDB" id="5752at2759"/>
<evidence type="ECO:0000256" key="6">
    <source>
        <dbReference type="ARBA" id="ARBA00023242"/>
    </source>
</evidence>
<evidence type="ECO:0000256" key="1">
    <source>
        <dbReference type="ARBA" id="ARBA00004123"/>
    </source>
</evidence>
<dbReference type="GO" id="GO:0004402">
    <property type="term" value="F:histone acetyltransferase activity"/>
    <property type="evidence" value="ECO:0007669"/>
    <property type="project" value="InterPro"/>
</dbReference>
<feature type="compositionally biased region" description="Polar residues" evidence="8">
    <location>
        <begin position="2268"/>
        <end position="2285"/>
    </location>
</feature>
<comment type="similarity">
    <text evidence="2">Belongs to the TAF1 family.</text>
</comment>
<organism evidence="12">
    <name type="scientific">Rodentolepis nana</name>
    <name type="common">Dwarf tapeworm</name>
    <name type="synonym">Hymenolepis nana</name>
    <dbReference type="NCBI Taxonomy" id="102285"/>
    <lineage>
        <taxon>Eukaryota</taxon>
        <taxon>Metazoa</taxon>
        <taxon>Spiralia</taxon>
        <taxon>Lophotrochozoa</taxon>
        <taxon>Platyhelminthes</taxon>
        <taxon>Cestoda</taxon>
        <taxon>Eucestoda</taxon>
        <taxon>Cyclophyllidea</taxon>
        <taxon>Hymenolepididae</taxon>
        <taxon>Rodentolepis</taxon>
    </lineage>
</organism>
<evidence type="ECO:0000256" key="8">
    <source>
        <dbReference type="SAM" id="MobiDB-lite"/>
    </source>
</evidence>
<dbReference type="SMART" id="SM00297">
    <property type="entry name" value="BROMO"/>
    <property type="match status" value="2"/>
</dbReference>
<feature type="region of interest" description="Disordered" evidence="8">
    <location>
        <begin position="612"/>
        <end position="640"/>
    </location>
</feature>
<feature type="region of interest" description="Disordered" evidence="8">
    <location>
        <begin position="402"/>
        <end position="421"/>
    </location>
</feature>
<dbReference type="GO" id="GO:0005669">
    <property type="term" value="C:transcription factor TFIID complex"/>
    <property type="evidence" value="ECO:0007669"/>
    <property type="project" value="InterPro"/>
</dbReference>
<dbReference type="InterPro" id="IPR022591">
    <property type="entry name" value="TAF1_HAT_dom"/>
</dbReference>
<keyword evidence="6" id="KW-0539">Nucleus</keyword>
<feature type="compositionally biased region" description="Basic and acidic residues" evidence="8">
    <location>
        <begin position="1571"/>
        <end position="1586"/>
    </location>
</feature>
<feature type="region of interest" description="Disordered" evidence="8">
    <location>
        <begin position="2094"/>
        <end position="2154"/>
    </location>
</feature>
<reference evidence="12" key="1">
    <citation type="submission" date="2016-04" db="UniProtKB">
        <authorList>
            <consortium name="WormBaseParasite"/>
        </authorList>
    </citation>
    <scope>IDENTIFICATION</scope>
</reference>
<dbReference type="InterPro" id="IPR040240">
    <property type="entry name" value="TAF1"/>
</dbReference>
<name>A0A158QGN4_RODNA</name>
<dbReference type="InterPro" id="IPR018359">
    <property type="entry name" value="Bromodomain_CS"/>
</dbReference>
<feature type="region of interest" description="Disordered" evidence="8">
    <location>
        <begin position="1570"/>
        <end position="1594"/>
    </location>
</feature>
<dbReference type="GO" id="GO:0016251">
    <property type="term" value="F:RNA polymerase II general transcription initiation factor activity"/>
    <property type="evidence" value="ECO:0007669"/>
    <property type="project" value="InterPro"/>
</dbReference>
<dbReference type="InterPro" id="IPR036427">
    <property type="entry name" value="Bromodomain-like_sf"/>
</dbReference>
<feature type="compositionally biased region" description="Basic and acidic residues" evidence="8">
    <location>
        <begin position="2135"/>
        <end position="2144"/>
    </location>
</feature>
<keyword evidence="4 7" id="KW-0103">Bromodomain</keyword>
<feature type="compositionally biased region" description="Acidic residues" evidence="8">
    <location>
        <begin position="2220"/>
        <end position="2233"/>
    </location>
</feature>
<dbReference type="WBParaSite" id="HNAJ_0000038501-mRNA-1">
    <property type="protein sequence ID" value="HNAJ_0000038501-mRNA-1"/>
    <property type="gene ID" value="HNAJ_0000038501"/>
</dbReference>
<evidence type="ECO:0000313" key="11">
    <source>
        <dbReference type="Proteomes" id="UP000278807"/>
    </source>
</evidence>
<keyword evidence="3" id="KW-0805">Transcription regulation</keyword>
<dbReference type="Pfam" id="PF00439">
    <property type="entry name" value="Bromodomain"/>
    <property type="match status" value="2"/>
</dbReference>
<reference evidence="10 11" key="2">
    <citation type="submission" date="2018-11" db="EMBL/GenBank/DDBJ databases">
        <authorList>
            <consortium name="Pathogen Informatics"/>
        </authorList>
    </citation>
    <scope>NUCLEOTIDE SEQUENCE [LARGE SCALE GENOMIC DNA]</scope>
</reference>
<feature type="compositionally biased region" description="Low complexity" evidence="8">
    <location>
        <begin position="630"/>
        <end position="640"/>
    </location>
</feature>
<evidence type="ECO:0000259" key="9">
    <source>
        <dbReference type="PROSITE" id="PS50014"/>
    </source>
</evidence>
<dbReference type="PROSITE" id="PS50014">
    <property type="entry name" value="BROMODOMAIN_2"/>
    <property type="match status" value="2"/>
</dbReference>
<feature type="compositionally biased region" description="Polar residues" evidence="8">
    <location>
        <begin position="1419"/>
        <end position="1429"/>
    </location>
</feature>
<dbReference type="EMBL" id="UZAE01000097">
    <property type="protein sequence ID" value="VDN96245.1"/>
    <property type="molecule type" value="Genomic_DNA"/>
</dbReference>
<protein>
    <submittedName>
        <fullName evidence="12">DUF3591 domain-containing protein</fullName>
    </submittedName>
</protein>
<evidence type="ECO:0000313" key="10">
    <source>
        <dbReference type="EMBL" id="VDN96245.1"/>
    </source>
</evidence>